<dbReference type="PANTHER" id="PTHR47431:SF5">
    <property type="entry name" value="ZN(II)2CYS6 TRANSCRIPTION FACTOR (EUROFUNG)"/>
    <property type="match status" value="1"/>
</dbReference>
<organism evidence="1 2">
    <name type="scientific">Didymella pomorum</name>
    <dbReference type="NCBI Taxonomy" id="749634"/>
    <lineage>
        <taxon>Eukaryota</taxon>
        <taxon>Fungi</taxon>
        <taxon>Dikarya</taxon>
        <taxon>Ascomycota</taxon>
        <taxon>Pezizomycotina</taxon>
        <taxon>Dothideomycetes</taxon>
        <taxon>Pleosporomycetidae</taxon>
        <taxon>Pleosporales</taxon>
        <taxon>Pleosporineae</taxon>
        <taxon>Didymellaceae</taxon>
        <taxon>Didymella</taxon>
    </lineage>
</organism>
<reference evidence="1" key="1">
    <citation type="submission" date="2022-10" db="EMBL/GenBank/DDBJ databases">
        <title>Tapping the CABI collections for fungal endophytes: first genome assemblies for Collariella, Neodidymelliopsis, Ascochyta clinopodiicola, Didymella pomorum, Didymosphaeria variabile, Neocosmospora piperis and Neocucurbitaria cava.</title>
        <authorList>
            <person name="Hill R."/>
        </authorList>
    </citation>
    <scope>NUCLEOTIDE SEQUENCE</scope>
    <source>
        <strain evidence="1">IMI 355091</strain>
    </source>
</reference>
<gene>
    <name evidence="1" type="ORF">N0V91_004955</name>
</gene>
<comment type="caution">
    <text evidence="1">The sequence shown here is derived from an EMBL/GenBank/DDBJ whole genome shotgun (WGS) entry which is preliminary data.</text>
</comment>
<keyword evidence="2" id="KW-1185">Reference proteome</keyword>
<dbReference type="Proteomes" id="UP001140510">
    <property type="component" value="Unassembled WGS sequence"/>
</dbReference>
<sequence length="212" mass="24079">MVKDFLKRWLLTTAFVNKHCDMTALQETKHFPIPTTNCHELPSPESMADSPKTDEWPAAEATGPFSARGSADICLKSTFVVLRMFRYLTGVLEDRHLQLPGLYSANESEKNAIRSSAPITMPLMACSAMQACYVMVMTLYKVKYTLVADRSCDNSILESDTTFQETERLIEELRHGVRDSLKMLQKYGSEFAHIGPMYEELRMVYQVAFVDV</sequence>
<accession>A0A9W8ZFY5</accession>
<dbReference type="PANTHER" id="PTHR47431">
    <property type="entry name" value="ZN(II)2CYS6 TRANSCRIPTION FACTOR (EUROFUNG)-RELATED"/>
    <property type="match status" value="1"/>
</dbReference>
<proteinExistence type="predicted"/>
<dbReference type="EMBL" id="JAPEVA010000031">
    <property type="protein sequence ID" value="KAJ4405846.1"/>
    <property type="molecule type" value="Genomic_DNA"/>
</dbReference>
<dbReference type="AlphaFoldDB" id="A0A9W8ZFY5"/>
<evidence type="ECO:0000313" key="1">
    <source>
        <dbReference type="EMBL" id="KAJ4405846.1"/>
    </source>
</evidence>
<protein>
    <submittedName>
        <fullName evidence="1">Uncharacterized protein</fullName>
    </submittedName>
</protein>
<name>A0A9W8ZFY5_9PLEO</name>
<evidence type="ECO:0000313" key="2">
    <source>
        <dbReference type="Proteomes" id="UP001140510"/>
    </source>
</evidence>
<dbReference type="OrthoDB" id="2123952at2759"/>